<organism evidence="2 3">
    <name type="scientific">Micromonospora coxensis</name>
    <dbReference type="NCBI Taxonomy" id="356852"/>
    <lineage>
        <taxon>Bacteria</taxon>
        <taxon>Bacillati</taxon>
        <taxon>Actinomycetota</taxon>
        <taxon>Actinomycetes</taxon>
        <taxon>Micromonosporales</taxon>
        <taxon>Micromonosporaceae</taxon>
        <taxon>Micromonospora</taxon>
    </lineage>
</organism>
<dbReference type="Pfam" id="PF04266">
    <property type="entry name" value="ASCH"/>
    <property type="match status" value="1"/>
</dbReference>
<reference evidence="3" key="1">
    <citation type="submission" date="2016-06" db="EMBL/GenBank/DDBJ databases">
        <authorList>
            <person name="Varghese N."/>
            <person name="Submissions Spin"/>
        </authorList>
    </citation>
    <scope>NUCLEOTIDE SEQUENCE [LARGE SCALE GENOMIC DNA]</scope>
    <source>
        <strain evidence="3">DSM 45161</strain>
    </source>
</reference>
<dbReference type="InterPro" id="IPR009326">
    <property type="entry name" value="DUF984"/>
</dbReference>
<protein>
    <submittedName>
        <fullName evidence="2">Uncharacterized protein YhfF</fullName>
    </submittedName>
</protein>
<dbReference type="EMBL" id="LT607753">
    <property type="protein sequence ID" value="SCG61214.1"/>
    <property type="molecule type" value="Genomic_DNA"/>
</dbReference>
<evidence type="ECO:0000313" key="3">
    <source>
        <dbReference type="Proteomes" id="UP000198215"/>
    </source>
</evidence>
<dbReference type="InterPro" id="IPR007374">
    <property type="entry name" value="ASCH_domain"/>
</dbReference>
<keyword evidence="3" id="KW-1185">Reference proteome</keyword>
<dbReference type="Proteomes" id="UP000198215">
    <property type="component" value="Chromosome I"/>
</dbReference>
<dbReference type="SMART" id="SM01022">
    <property type="entry name" value="ASCH"/>
    <property type="match status" value="1"/>
</dbReference>
<accession>A0A1C5ISB5</accession>
<evidence type="ECO:0000259" key="1">
    <source>
        <dbReference type="SMART" id="SM01022"/>
    </source>
</evidence>
<dbReference type="Gene3D" id="3.10.400.10">
    <property type="entry name" value="Sulfate adenylyltransferase"/>
    <property type="match status" value="1"/>
</dbReference>
<dbReference type="InterPro" id="IPR015947">
    <property type="entry name" value="PUA-like_sf"/>
</dbReference>
<name>A0A1C5ISB5_9ACTN</name>
<dbReference type="PANTHER" id="PTHR39203:SF1">
    <property type="entry name" value="CYTOPLASMIC PROTEIN"/>
    <property type="match status" value="1"/>
</dbReference>
<gene>
    <name evidence="2" type="ORF">GA0070614_3324</name>
</gene>
<dbReference type="SUPFAM" id="SSF88697">
    <property type="entry name" value="PUA domain-like"/>
    <property type="match status" value="1"/>
</dbReference>
<dbReference type="AlphaFoldDB" id="A0A1C5ISB5"/>
<dbReference type="PANTHER" id="PTHR39203">
    <property type="entry name" value="CYTOPLASMIC PROTEIN-RELATED"/>
    <property type="match status" value="1"/>
</dbReference>
<proteinExistence type="predicted"/>
<feature type="domain" description="ASCH" evidence="1">
    <location>
        <begin position="25"/>
        <end position="136"/>
    </location>
</feature>
<sequence length="149" mass="16022">MGNLGRMWPRIGGLRTLDLGTPGELRARLNTLVLAGVKTATAGLVTEYAEEGEELEHVGERLALVDDDDRLVGVVEVTAVETVRLADVSWEFARAEGEGDRSIAEWREGHAAYWARVGTPVTDDSEIVCLRFRLVSAGDGGITTGDLGT</sequence>
<evidence type="ECO:0000313" key="2">
    <source>
        <dbReference type="EMBL" id="SCG61214.1"/>
    </source>
</evidence>